<comment type="subcellular location">
    <subcellularLocation>
        <location evidence="1">Membrane</location>
        <topology evidence="1">Multi-pass membrane protein</topology>
    </subcellularLocation>
</comment>
<feature type="transmembrane region" description="Helical" evidence="5">
    <location>
        <begin position="85"/>
        <end position="104"/>
    </location>
</feature>
<evidence type="ECO:0000259" key="6">
    <source>
        <dbReference type="Pfam" id="PF03151"/>
    </source>
</evidence>
<feature type="transmembrane region" description="Helical" evidence="5">
    <location>
        <begin position="328"/>
        <end position="348"/>
    </location>
</feature>
<dbReference type="InterPro" id="IPR004853">
    <property type="entry name" value="Sugar_P_trans_dom"/>
</dbReference>
<dbReference type="SUPFAM" id="SSF103481">
    <property type="entry name" value="Multidrug resistance efflux transporter EmrE"/>
    <property type="match status" value="1"/>
</dbReference>
<keyword evidence="4 5" id="KW-0472">Membrane</keyword>
<evidence type="ECO:0000256" key="1">
    <source>
        <dbReference type="ARBA" id="ARBA00004141"/>
    </source>
</evidence>
<reference evidence="7" key="1">
    <citation type="submission" date="2021-01" db="EMBL/GenBank/DDBJ databases">
        <authorList>
            <person name="Corre E."/>
            <person name="Pelletier E."/>
            <person name="Niang G."/>
            <person name="Scheremetjew M."/>
            <person name="Finn R."/>
            <person name="Kale V."/>
            <person name="Holt S."/>
            <person name="Cochrane G."/>
            <person name="Meng A."/>
            <person name="Brown T."/>
            <person name="Cohen L."/>
        </authorList>
    </citation>
    <scope>NUCLEOTIDE SEQUENCE</scope>
    <source>
        <strain evidence="7">CCMP3107</strain>
    </source>
</reference>
<name>A0A7S4DBS7_HETAK</name>
<dbReference type="PANTHER" id="PTHR11132">
    <property type="entry name" value="SOLUTE CARRIER FAMILY 35"/>
    <property type="match status" value="1"/>
</dbReference>
<dbReference type="InterPro" id="IPR050186">
    <property type="entry name" value="TPT_transporter"/>
</dbReference>
<feature type="transmembrane region" description="Helical" evidence="5">
    <location>
        <begin position="50"/>
        <end position="73"/>
    </location>
</feature>
<keyword evidence="2 5" id="KW-0812">Transmembrane</keyword>
<dbReference type="InterPro" id="IPR037185">
    <property type="entry name" value="EmrE-like"/>
</dbReference>
<feature type="transmembrane region" description="Helical" evidence="5">
    <location>
        <begin position="197"/>
        <end position="214"/>
    </location>
</feature>
<evidence type="ECO:0000313" key="7">
    <source>
        <dbReference type="EMBL" id="CAE0640205.1"/>
    </source>
</evidence>
<accession>A0A7S4DBS7</accession>
<evidence type="ECO:0000256" key="2">
    <source>
        <dbReference type="ARBA" id="ARBA00022692"/>
    </source>
</evidence>
<gene>
    <name evidence="7" type="ORF">HAKA00212_LOCUS19024</name>
</gene>
<dbReference type="EMBL" id="HBIU01041958">
    <property type="protein sequence ID" value="CAE0640205.1"/>
    <property type="molecule type" value="Transcribed_RNA"/>
</dbReference>
<evidence type="ECO:0000256" key="3">
    <source>
        <dbReference type="ARBA" id="ARBA00022989"/>
    </source>
</evidence>
<feature type="transmembrane region" description="Helical" evidence="5">
    <location>
        <begin position="234"/>
        <end position="253"/>
    </location>
</feature>
<feature type="domain" description="Sugar phosphate transporter" evidence="6">
    <location>
        <begin position="55"/>
        <end position="346"/>
    </location>
</feature>
<dbReference type="GO" id="GO:0016020">
    <property type="term" value="C:membrane"/>
    <property type="evidence" value="ECO:0007669"/>
    <property type="project" value="UniProtKB-SubCell"/>
</dbReference>
<evidence type="ECO:0000256" key="4">
    <source>
        <dbReference type="ARBA" id="ARBA00023136"/>
    </source>
</evidence>
<protein>
    <recommendedName>
        <fullName evidence="6">Sugar phosphate transporter domain-containing protein</fullName>
    </recommendedName>
</protein>
<proteinExistence type="predicted"/>
<evidence type="ECO:0000256" key="5">
    <source>
        <dbReference type="SAM" id="Phobius"/>
    </source>
</evidence>
<feature type="transmembrane region" description="Helical" evidence="5">
    <location>
        <begin position="133"/>
        <end position="153"/>
    </location>
</feature>
<dbReference type="Pfam" id="PF03151">
    <property type="entry name" value="TPT"/>
    <property type="match status" value="1"/>
</dbReference>
<dbReference type="AlphaFoldDB" id="A0A7S4DBS7"/>
<organism evidence="7">
    <name type="scientific">Heterosigma akashiwo</name>
    <name type="common">Chromophytic alga</name>
    <name type="synonym">Heterosigma carterae</name>
    <dbReference type="NCBI Taxonomy" id="2829"/>
    <lineage>
        <taxon>Eukaryota</taxon>
        <taxon>Sar</taxon>
        <taxon>Stramenopiles</taxon>
        <taxon>Ochrophyta</taxon>
        <taxon>Raphidophyceae</taxon>
        <taxon>Chattonellales</taxon>
        <taxon>Chattonellaceae</taxon>
        <taxon>Heterosigma</taxon>
    </lineage>
</organism>
<keyword evidence="3 5" id="KW-1133">Transmembrane helix</keyword>
<sequence length="360" mass="38267">MKMADSPTLRRRSSSSAAVLLTKSSFENILETRGGVKKESGKVSVEQPNVLHTLKVLGYFGLWYVLNIAYNIVNKKVLNKFQVPWTVAAVQLGIGGLYALASWATPLRAAPQLSVKSMKAIAPVAFYHSSGQLLTVVSLFAGAVSFAHIVKALEPFFSALVAAVFLKQYFKPQVYATLVPVVAGVALACYSEVDFSWASFAAAMGSNAAFACRANFSKHLMGADLGKNMSAANLYAVVTLGAFLLLAPLALAAEGAALPREWARAVAAGITEKKLATNILLSGLFHYLNNEVMYLALDNVHPITLAVGNTAKRVFIIVASLVVFRNPITATGAIGSAVGIAGVLVYALTKEHYDRLARGG</sequence>